<feature type="transmembrane region" description="Helical" evidence="6">
    <location>
        <begin position="122"/>
        <end position="144"/>
    </location>
</feature>
<keyword evidence="4 6" id="KW-0472">Membrane</keyword>
<evidence type="ECO:0000259" key="7">
    <source>
        <dbReference type="PROSITE" id="PS50850"/>
    </source>
</evidence>
<dbReference type="InterPro" id="IPR011701">
    <property type="entry name" value="MFS"/>
</dbReference>
<keyword evidence="3 6" id="KW-1133">Transmembrane helix</keyword>
<proteinExistence type="predicted"/>
<dbReference type="KEGG" id="obi:106876807"/>
<name>A0A0L8IAN6_OCTBM</name>
<dbReference type="Gene3D" id="1.20.1250.20">
    <property type="entry name" value="MFS general substrate transporter like domains"/>
    <property type="match status" value="1"/>
</dbReference>
<feature type="transmembrane region" description="Helical" evidence="6">
    <location>
        <begin position="151"/>
        <end position="169"/>
    </location>
</feature>
<evidence type="ECO:0000256" key="1">
    <source>
        <dbReference type="ARBA" id="ARBA00004141"/>
    </source>
</evidence>
<dbReference type="Pfam" id="PF07690">
    <property type="entry name" value="MFS_1"/>
    <property type="match status" value="1"/>
</dbReference>
<dbReference type="GO" id="GO:0022857">
    <property type="term" value="F:transmembrane transporter activity"/>
    <property type="evidence" value="ECO:0007669"/>
    <property type="project" value="InterPro"/>
</dbReference>
<accession>A0A0L8IAN6</accession>
<dbReference type="GO" id="GO:0016020">
    <property type="term" value="C:membrane"/>
    <property type="evidence" value="ECO:0007669"/>
    <property type="project" value="UniProtKB-SubCell"/>
</dbReference>
<dbReference type="STRING" id="37653.A0A0L8IAN6"/>
<feature type="domain" description="Major facilitator superfamily (MFS) profile" evidence="7">
    <location>
        <begin position="86"/>
        <end position="511"/>
    </location>
</feature>
<dbReference type="EMBL" id="KQ416124">
    <property type="protein sequence ID" value="KOF98568.1"/>
    <property type="molecule type" value="Genomic_DNA"/>
</dbReference>
<feature type="region of interest" description="Disordered" evidence="5">
    <location>
        <begin position="1"/>
        <end position="23"/>
    </location>
</feature>
<evidence type="ECO:0000256" key="3">
    <source>
        <dbReference type="ARBA" id="ARBA00022989"/>
    </source>
</evidence>
<dbReference type="PROSITE" id="PS50850">
    <property type="entry name" value="MFS"/>
    <property type="match status" value="1"/>
</dbReference>
<feature type="transmembrane region" description="Helical" evidence="6">
    <location>
        <begin position="423"/>
        <end position="444"/>
    </location>
</feature>
<feature type="transmembrane region" description="Helical" evidence="6">
    <location>
        <begin position="392"/>
        <end position="411"/>
    </location>
</feature>
<comment type="subcellular location">
    <subcellularLocation>
        <location evidence="1">Membrane</location>
        <topology evidence="1">Multi-pass membrane protein</topology>
    </subcellularLocation>
</comment>
<dbReference type="SUPFAM" id="SSF103473">
    <property type="entry name" value="MFS general substrate transporter"/>
    <property type="match status" value="1"/>
</dbReference>
<dbReference type="PANTHER" id="PTHR10924">
    <property type="entry name" value="MAJOR FACILITATOR SUPERFAMILY PROTEIN-RELATED"/>
    <property type="match status" value="1"/>
</dbReference>
<dbReference type="InterPro" id="IPR036259">
    <property type="entry name" value="MFS_trans_sf"/>
</dbReference>
<dbReference type="OrthoDB" id="422206at2759"/>
<evidence type="ECO:0000313" key="8">
    <source>
        <dbReference type="EMBL" id="KOF98568.1"/>
    </source>
</evidence>
<feature type="transmembrane region" description="Helical" evidence="6">
    <location>
        <begin position="84"/>
        <end position="102"/>
    </location>
</feature>
<feature type="transmembrane region" description="Helical" evidence="6">
    <location>
        <begin position="456"/>
        <end position="479"/>
    </location>
</feature>
<keyword evidence="2 6" id="KW-0812">Transmembrane</keyword>
<sequence length="521" mass="58688">MQPNPEKQGYDLQPNPEKQGYELQPRDVVLQKRVSKLFLMDKESRSLVQEENSVCNYESNHADTPRTSSIDENQQSFKVYKRRWYILFLFAFFAFTQSLHWNTWPPIAQTTNELFGWTVSNVALLTNWGPITYTLCALPISWVIETKGLRTTCLITSLSLFLGSGIRSITLKTPYIYWLSNVGQIIIGFAAPFTISASTALSSAWFPMHQRFTATAIANVFLTLGASASLFVGPLVVSTNASISNSTSNHSSFPVINSSVYEDHLEKERIELRTLLFSEFGMSAVIFFLVVIYFPNKPPSPPTMSARMERLNFTEGITNLMKNYRFWMLAAIYTLCSGVISSWLAVIYINLKPHNISQKSVGIFSIYIGIGSCLGSLVLAKLSDMFVNYTRIFLSALITISIGLLTWFQLMYENVLHITDVQLTLSITLSMIFLTSIYPILYEMSSEAAFPIAEGVANGVLNLLSNAVSLVFLFILMIPNIGVSWMNWTLLTAVICVLPVICAFRNKFRRIEIDKKYLSPS</sequence>
<evidence type="ECO:0000256" key="2">
    <source>
        <dbReference type="ARBA" id="ARBA00022692"/>
    </source>
</evidence>
<dbReference type="AlphaFoldDB" id="A0A0L8IAN6"/>
<dbReference type="PANTHER" id="PTHR10924:SF27">
    <property type="entry name" value="SOLUTE CARRIER FAMILY 49 MEMBER 4"/>
    <property type="match status" value="1"/>
</dbReference>
<feature type="transmembrane region" description="Helical" evidence="6">
    <location>
        <begin position="216"/>
        <end position="237"/>
    </location>
</feature>
<feature type="transmembrane region" description="Helical" evidence="6">
    <location>
        <begin position="326"/>
        <end position="349"/>
    </location>
</feature>
<reference evidence="8" key="1">
    <citation type="submission" date="2015-07" db="EMBL/GenBank/DDBJ databases">
        <title>MeaNS - Measles Nucleotide Surveillance Program.</title>
        <authorList>
            <person name="Tran T."/>
            <person name="Druce J."/>
        </authorList>
    </citation>
    <scope>NUCLEOTIDE SEQUENCE</scope>
    <source>
        <strain evidence="8">UCB-OBI-ISO-001</strain>
        <tissue evidence="8">Gonad</tissue>
    </source>
</reference>
<feature type="transmembrane region" description="Helical" evidence="6">
    <location>
        <begin position="485"/>
        <end position="504"/>
    </location>
</feature>
<dbReference type="InterPro" id="IPR020846">
    <property type="entry name" value="MFS_dom"/>
</dbReference>
<evidence type="ECO:0000256" key="6">
    <source>
        <dbReference type="SAM" id="Phobius"/>
    </source>
</evidence>
<dbReference type="InterPro" id="IPR049680">
    <property type="entry name" value="FLVCR1-2_SLC49-like"/>
</dbReference>
<evidence type="ECO:0000256" key="4">
    <source>
        <dbReference type="ARBA" id="ARBA00023136"/>
    </source>
</evidence>
<gene>
    <name evidence="8" type="ORF">OCBIM_22024475mg</name>
</gene>
<feature type="transmembrane region" description="Helical" evidence="6">
    <location>
        <begin position="361"/>
        <end position="380"/>
    </location>
</feature>
<protein>
    <recommendedName>
        <fullName evidence="7">Major facilitator superfamily (MFS) profile domain-containing protein</fullName>
    </recommendedName>
</protein>
<organism evidence="8">
    <name type="scientific">Octopus bimaculoides</name>
    <name type="common">California two-spotted octopus</name>
    <dbReference type="NCBI Taxonomy" id="37653"/>
    <lineage>
        <taxon>Eukaryota</taxon>
        <taxon>Metazoa</taxon>
        <taxon>Spiralia</taxon>
        <taxon>Lophotrochozoa</taxon>
        <taxon>Mollusca</taxon>
        <taxon>Cephalopoda</taxon>
        <taxon>Coleoidea</taxon>
        <taxon>Octopodiformes</taxon>
        <taxon>Octopoda</taxon>
        <taxon>Incirrata</taxon>
        <taxon>Octopodidae</taxon>
        <taxon>Octopus</taxon>
    </lineage>
</organism>
<evidence type="ECO:0000256" key="5">
    <source>
        <dbReference type="SAM" id="MobiDB-lite"/>
    </source>
</evidence>
<feature type="transmembrane region" description="Helical" evidence="6">
    <location>
        <begin position="275"/>
        <end position="294"/>
    </location>
</feature>
<dbReference type="OMA" id="VCFRESY"/>